<evidence type="ECO:0000256" key="1">
    <source>
        <dbReference type="ARBA" id="ARBA00004571"/>
    </source>
</evidence>
<dbReference type="InterPro" id="IPR039426">
    <property type="entry name" value="TonB-dep_rcpt-like"/>
</dbReference>
<dbReference type="InterPro" id="IPR013784">
    <property type="entry name" value="Carb-bd-like_fold"/>
</dbReference>
<reference evidence="12 13" key="1">
    <citation type="submission" date="2018-07" db="EMBL/GenBank/DDBJ databases">
        <title>Dyella monticola sp. nov. and Dyella psychrodurans sp. nov. isolated from monsoon evergreen broad-leaved forest soil of Dinghu Mountain, China.</title>
        <authorList>
            <person name="Gao Z."/>
            <person name="Qiu L."/>
        </authorList>
    </citation>
    <scope>NUCLEOTIDE SEQUENCE [LARGE SCALE GENOMIC DNA]</scope>
    <source>
        <strain evidence="12 13">4G-K06</strain>
    </source>
</reference>
<dbReference type="InterPro" id="IPR037066">
    <property type="entry name" value="Plug_dom_sf"/>
</dbReference>
<dbReference type="Proteomes" id="UP000254258">
    <property type="component" value="Unassembled WGS sequence"/>
</dbReference>
<evidence type="ECO:0000256" key="8">
    <source>
        <dbReference type="RuleBase" id="RU003357"/>
    </source>
</evidence>
<evidence type="ECO:0000256" key="4">
    <source>
        <dbReference type="ARBA" id="ARBA00022692"/>
    </source>
</evidence>
<comment type="caution">
    <text evidence="12">The sequence shown here is derived from an EMBL/GenBank/DDBJ whole genome shotgun (WGS) entry which is preliminary data.</text>
</comment>
<evidence type="ECO:0000259" key="10">
    <source>
        <dbReference type="Pfam" id="PF00593"/>
    </source>
</evidence>
<dbReference type="AlphaFoldDB" id="A0A370WVR4"/>
<keyword evidence="2" id="KW-0813">Transport</keyword>
<evidence type="ECO:0000256" key="3">
    <source>
        <dbReference type="ARBA" id="ARBA00022452"/>
    </source>
</evidence>
<dbReference type="InterPro" id="IPR000531">
    <property type="entry name" value="Beta-barrel_TonB"/>
</dbReference>
<feature type="chain" id="PRO_5016886284" evidence="9">
    <location>
        <begin position="37"/>
        <end position="1020"/>
    </location>
</feature>
<evidence type="ECO:0000256" key="2">
    <source>
        <dbReference type="ARBA" id="ARBA00022448"/>
    </source>
</evidence>
<organism evidence="12 13">
    <name type="scientific">Dyella monticola</name>
    <dbReference type="NCBI Taxonomy" id="1927958"/>
    <lineage>
        <taxon>Bacteria</taxon>
        <taxon>Pseudomonadati</taxon>
        <taxon>Pseudomonadota</taxon>
        <taxon>Gammaproteobacteria</taxon>
        <taxon>Lysobacterales</taxon>
        <taxon>Rhodanobacteraceae</taxon>
        <taxon>Dyella</taxon>
    </lineage>
</organism>
<dbReference type="EMBL" id="QRBE01000009">
    <property type="protein sequence ID" value="RDS80224.1"/>
    <property type="molecule type" value="Genomic_DNA"/>
</dbReference>
<dbReference type="GO" id="GO:0009279">
    <property type="term" value="C:cell outer membrane"/>
    <property type="evidence" value="ECO:0007669"/>
    <property type="project" value="UniProtKB-SubCell"/>
</dbReference>
<name>A0A370WVR4_9GAMM</name>
<dbReference type="Gene3D" id="2.60.40.1120">
    <property type="entry name" value="Carboxypeptidase-like, regulatory domain"/>
    <property type="match status" value="1"/>
</dbReference>
<dbReference type="PROSITE" id="PS51257">
    <property type="entry name" value="PROKAR_LIPOPROTEIN"/>
    <property type="match status" value="1"/>
</dbReference>
<dbReference type="Gene3D" id="2.170.130.10">
    <property type="entry name" value="TonB-dependent receptor, plug domain"/>
    <property type="match status" value="1"/>
</dbReference>
<sequence>MDDPREREILKARNTFNYSLLALACAMALASTGVFAQATTGSIAGQAEAGAMITATSNTGVVRKATADNSGRYNITSLPVGSYNVTVQRDGATVATRNDVQVVVNASADVSFASAANAKSLGAVSVSAAAIPPIDVTTVDSRTVITAKDLDTLPIGRSAEAIAMLAPGVVAGSSYFSGPTGNALVSFGGASVSENAYYINGYNTTDPLNGLGGIGLPYGAIDQQEVFTGGYSAKYGRSTGGVINQIGKRGTNEWHFGAQVQWAPSFLASNPKNVYYPDAALPENYGYTNDDLPGTIYRSRKDNKSTVTTYDAYVGGPLIKNKLFLFAAVEAQNQDSKATSSSAASTPNVNNYTYTTPKHYVKLDWNINDSNILEFTNISNKRSYNSNEYAYDYATGKTGGLIGHDLQTKTGSDIYVGKFTSYLTDDLTFSATYGINKAIDFSQSAGIDPALPFLRNVQNQDPNITGGVPVGNLNNVGYITPPDAKYRSRGLRLDLEYKLGDHVLSAGIDNINSSAKDEGQTTSGPGYWWIYGKTSTPDTPLSSHFGIGAPGGDGYYVYKYVNSNATSMSVDQKAQYIEDRWQISDRWLLNIGLRNDQFTNYNNAHQAFVHNTNQWAPRLGFSWDVFGDSTFKVFGNLGRYYLALPNSVAIRAASASTMTYEYFTYSGIDPATGSPTGLKSLGPIFSPNGEFGQAPDPKTVTATDLRSQYQDEAILGFNKMLGSQWVYGAKFTIRRLETAIDDVCDMDALATKAIAQGVDPDSVALPTGCLIFNPGRTNTFLLANTHGDGYSKVTMSNQDWGFSNGAKRKYYALDMFLEHPFDGKWQGRIDYTFSRSYGNTEGQVLSTIGQDDISKTQDWDYWQLMEASNGVLSNDRTHQFKAYGAYQINPEWMVSGSLQVASGAPKACFGYYAGPGSDVDTDPAGYGSAYHYCNGNSASLGSVGRLPWTKTVNLGVTYRPAFADKKLAVNLDVFNVLNERQPTALDATYETIPNTVSNTYGMPLYQQTPRYVRLSASYDW</sequence>
<dbReference type="PANTHER" id="PTHR30069:SF46">
    <property type="entry name" value="OAR PROTEIN"/>
    <property type="match status" value="1"/>
</dbReference>
<dbReference type="Pfam" id="PF07715">
    <property type="entry name" value="Plug"/>
    <property type="match status" value="1"/>
</dbReference>
<keyword evidence="5 8" id="KW-0798">TonB box</keyword>
<dbReference type="SUPFAM" id="SSF56935">
    <property type="entry name" value="Porins"/>
    <property type="match status" value="1"/>
</dbReference>
<dbReference type="SUPFAM" id="SSF49452">
    <property type="entry name" value="Starch-binding domain-like"/>
    <property type="match status" value="1"/>
</dbReference>
<keyword evidence="4" id="KW-0812">Transmembrane</keyword>
<feature type="signal peptide" evidence="9">
    <location>
        <begin position="1"/>
        <end position="36"/>
    </location>
</feature>
<comment type="similarity">
    <text evidence="8">Belongs to the TonB-dependent receptor family.</text>
</comment>
<feature type="domain" description="TonB-dependent receptor-like beta-barrel" evidence="10">
    <location>
        <begin position="455"/>
        <end position="669"/>
    </location>
</feature>
<keyword evidence="9" id="KW-0732">Signal</keyword>
<comment type="subcellular location">
    <subcellularLocation>
        <location evidence="1">Cell outer membrane</location>
        <topology evidence="1">Multi-pass membrane protein</topology>
    </subcellularLocation>
</comment>
<proteinExistence type="inferred from homology"/>
<dbReference type="GO" id="GO:0030246">
    <property type="term" value="F:carbohydrate binding"/>
    <property type="evidence" value="ECO:0007669"/>
    <property type="project" value="InterPro"/>
</dbReference>
<dbReference type="RefSeq" id="WP_115496393.1">
    <property type="nucleotide sequence ID" value="NZ_QRBE01000009.1"/>
</dbReference>
<keyword evidence="13" id="KW-1185">Reference proteome</keyword>
<dbReference type="Pfam" id="PF13620">
    <property type="entry name" value="CarboxypepD_reg"/>
    <property type="match status" value="1"/>
</dbReference>
<evidence type="ECO:0000256" key="7">
    <source>
        <dbReference type="ARBA" id="ARBA00023237"/>
    </source>
</evidence>
<dbReference type="Pfam" id="PF00593">
    <property type="entry name" value="TonB_dep_Rec_b-barrel"/>
    <property type="match status" value="1"/>
</dbReference>
<keyword evidence="3" id="KW-1134">Transmembrane beta strand</keyword>
<evidence type="ECO:0000256" key="9">
    <source>
        <dbReference type="SAM" id="SignalP"/>
    </source>
</evidence>
<dbReference type="OrthoDB" id="9768147at2"/>
<accession>A0A370WVR4</accession>
<dbReference type="Gene3D" id="2.40.170.20">
    <property type="entry name" value="TonB-dependent receptor, beta-barrel domain"/>
    <property type="match status" value="1"/>
</dbReference>
<dbReference type="InterPro" id="IPR036942">
    <property type="entry name" value="Beta-barrel_TonB_sf"/>
</dbReference>
<gene>
    <name evidence="12" type="ORF">DWU98_15055</name>
</gene>
<protein>
    <submittedName>
        <fullName evidence="12">Oar protein</fullName>
    </submittedName>
</protein>
<dbReference type="GO" id="GO:0015344">
    <property type="term" value="F:siderophore uptake transmembrane transporter activity"/>
    <property type="evidence" value="ECO:0007669"/>
    <property type="project" value="TreeGrafter"/>
</dbReference>
<dbReference type="InterPro" id="IPR012910">
    <property type="entry name" value="Plug_dom"/>
</dbReference>
<evidence type="ECO:0000256" key="6">
    <source>
        <dbReference type="ARBA" id="ARBA00023136"/>
    </source>
</evidence>
<feature type="domain" description="TonB-dependent receptor plug" evidence="11">
    <location>
        <begin position="138"/>
        <end position="242"/>
    </location>
</feature>
<keyword evidence="7" id="KW-0998">Cell outer membrane</keyword>
<evidence type="ECO:0000256" key="5">
    <source>
        <dbReference type="ARBA" id="ARBA00023077"/>
    </source>
</evidence>
<evidence type="ECO:0000313" key="13">
    <source>
        <dbReference type="Proteomes" id="UP000254258"/>
    </source>
</evidence>
<evidence type="ECO:0000313" key="12">
    <source>
        <dbReference type="EMBL" id="RDS80224.1"/>
    </source>
</evidence>
<dbReference type="PANTHER" id="PTHR30069">
    <property type="entry name" value="TONB-DEPENDENT OUTER MEMBRANE RECEPTOR"/>
    <property type="match status" value="1"/>
</dbReference>
<evidence type="ECO:0000259" key="11">
    <source>
        <dbReference type="Pfam" id="PF07715"/>
    </source>
</evidence>
<keyword evidence="6 8" id="KW-0472">Membrane</keyword>
<dbReference type="GO" id="GO:0044718">
    <property type="term" value="P:siderophore transmembrane transport"/>
    <property type="evidence" value="ECO:0007669"/>
    <property type="project" value="TreeGrafter"/>
</dbReference>